<comment type="caution">
    <text evidence="2">The sequence shown here is derived from an EMBL/GenBank/DDBJ whole genome shotgun (WGS) entry which is preliminary data.</text>
</comment>
<organism evidence="2 3">
    <name type="scientific">Sphingobacterium haloxyli</name>
    <dbReference type="NCBI Taxonomy" id="2100533"/>
    <lineage>
        <taxon>Bacteria</taxon>
        <taxon>Pseudomonadati</taxon>
        <taxon>Bacteroidota</taxon>
        <taxon>Sphingobacteriia</taxon>
        <taxon>Sphingobacteriales</taxon>
        <taxon>Sphingobacteriaceae</taxon>
        <taxon>Sphingobacterium</taxon>
    </lineage>
</organism>
<keyword evidence="3" id="KW-1185">Reference proteome</keyword>
<evidence type="ECO:0000313" key="2">
    <source>
        <dbReference type="EMBL" id="PRD48837.1"/>
    </source>
</evidence>
<dbReference type="AlphaFoldDB" id="A0A2S9J7W2"/>
<protein>
    <submittedName>
        <fullName evidence="2">Uncharacterized protein</fullName>
    </submittedName>
</protein>
<evidence type="ECO:0000313" key="3">
    <source>
        <dbReference type="Proteomes" id="UP000239711"/>
    </source>
</evidence>
<gene>
    <name evidence="2" type="ORF">C5745_02530</name>
</gene>
<feature type="chain" id="PRO_5015426157" evidence="1">
    <location>
        <begin position="21"/>
        <end position="255"/>
    </location>
</feature>
<dbReference type="OrthoDB" id="9770889at2"/>
<reference evidence="2 3" key="1">
    <citation type="submission" date="2018-02" db="EMBL/GenBank/DDBJ databases">
        <title>The draft genome of Sphingobacterium sp. 5JN-11.</title>
        <authorList>
            <person name="Liu L."/>
            <person name="Li L."/>
            <person name="Liang L."/>
            <person name="Zhang X."/>
            <person name="Wang T."/>
        </authorList>
    </citation>
    <scope>NUCLEOTIDE SEQUENCE [LARGE SCALE GENOMIC DNA]</scope>
    <source>
        <strain evidence="2 3">5JN-11</strain>
    </source>
</reference>
<dbReference type="Proteomes" id="UP000239711">
    <property type="component" value="Unassembled WGS sequence"/>
</dbReference>
<proteinExistence type="predicted"/>
<feature type="signal peptide" evidence="1">
    <location>
        <begin position="1"/>
        <end position="20"/>
    </location>
</feature>
<dbReference type="EMBL" id="PVBQ01000002">
    <property type="protein sequence ID" value="PRD48837.1"/>
    <property type="molecule type" value="Genomic_DNA"/>
</dbReference>
<sequence>MTKFLVFFIATFFIALHSFAQETRINIRAKAKDAKFIGSSLGGAYVIVRDKVNGQILAEGKTEGSTGDTKLIMDQPLQRGESIATPETAKFQAVLNIDEPTFVEIEVLSPINHKTSQIRASTELWIIPGKHILNDGIVLEIPGLIIDVLKPRTHEYISLKSLTSQSLPIQANVVMMCGCSVESGGLWDADKIEIKAMVKHNGKRIDDVILKFASPNLFEGGIPVTETGNYEVIVYGYEEHTGNTGLDKVNYIIRD</sequence>
<evidence type="ECO:0000256" key="1">
    <source>
        <dbReference type="SAM" id="SignalP"/>
    </source>
</evidence>
<name>A0A2S9J7W2_9SPHI</name>
<accession>A0A2S9J7W2</accession>
<keyword evidence="1" id="KW-0732">Signal</keyword>
<dbReference type="RefSeq" id="WP_105715403.1">
    <property type="nucleotide sequence ID" value="NZ_PVBQ01000002.1"/>
</dbReference>